<keyword evidence="2" id="KW-0812">Transmembrane</keyword>
<evidence type="ECO:0000313" key="4">
    <source>
        <dbReference type="Proteomes" id="UP000010471"/>
    </source>
</evidence>
<dbReference type="OrthoDB" id="415154at2"/>
<dbReference type="RefSeq" id="WP_015184383.1">
    <property type="nucleotide sequence ID" value="NC_019738.1"/>
</dbReference>
<feature type="transmembrane region" description="Helical" evidence="2">
    <location>
        <begin position="1020"/>
        <end position="1044"/>
    </location>
</feature>
<protein>
    <submittedName>
        <fullName evidence="3">Uncharacterized protein</fullName>
    </submittedName>
</protein>
<dbReference type="KEGG" id="mic:Mic7113_4565"/>
<accession>K9WL38</accession>
<feature type="coiled-coil region" evidence="1">
    <location>
        <begin position="974"/>
        <end position="1012"/>
    </location>
</feature>
<evidence type="ECO:0000313" key="3">
    <source>
        <dbReference type="EMBL" id="AFZ20247.1"/>
    </source>
</evidence>
<keyword evidence="2" id="KW-0472">Membrane</keyword>
<dbReference type="HOGENOM" id="CLU_293146_0_0_3"/>
<name>K9WL38_9CYAN</name>
<sequence>MFDSGGIVLASHSWVAWLAQLAPAATDIDTAEQAALVFSGPKFFTALLSGVLLAFGFQLLLTNLSVAAGISYLGRSSDSDSDKDDDESVGSTIRKISTGVGIWTVVTVTIALFIACFLAVKLSLFNAWWFGAIVGLVIWATYFSLLVWVSSTAVGSLVGSVVHAATSGFQAIVGTATAAIGGGVASRQMVATAEAAAGAFRRELTAGIDPVSIRENVEDYLQSLRPPELNVQAIRSEFENLLNDPNLKEVAKSGNLRDVDRQTFVDLVSSRSDLSKRDVNRLADQLEAAWKKTVSQLPQPRDAMGELVDYLKNSTAQQLLGREFSQKLDELVGELRQRRQSHEKEQQPASPMAQAMTLGVNSLIGLVMGRTDLSDLDVEKVVGQLKKVKDQVGDQAGKITAQVSRDQAALPYSTVRADVENYLLDTPVWKLTNQQLLEREFRDVLYDPAADPGTIAAELEPLHRSDFADLLQQKGLLTQKQIREISNSLEAIRLEVLTEAEAAQERGQTLALYHEVEQYLLTTPQQDLTPEKIQLNFKPILEDSDADHGLLNNRLAQFDRSTFARILSQRQDLTIEEVDAIIPHLEQARDRALVESQEVQEAAKAQIEAQWLKVQSLLRDTGRAELNPDHVERELKMVLHSPQAGLAALRARAARFDRDTLVQLLNQRQDLSEEQINQTLDRVERSWTRITHTPQQIAGKAKEQYDQVMSSLADYLRSTGKAELNPEGIQRDLTRLLDNPRAGTSALRSRLARIDRDTLVKLLSQRQDLSEAQVNQIIDDVELTIRNIVKAPRRLARRTQRQVQDFQGAIADYLRSTGKDELNPDGIKRDVQLLLHDPRAGVSSLSDRLSHFDRDTLVKLLSQREDISEADVNRIADQILGVRDQMMAQMRDLQLSIQAAVDRIFAKIRNYLNSLDRPELNYDGIKADLRKLFDDPQAGFEAMRDRLSQFDRDTLVAVMSSREDISEADVNRIIDQIERTRNSVLHRAERMQQEAQRRIEQVKYQAQRQAEETRKAAASAAWWLFGTASVSAIASAIAGALAVAG</sequence>
<gene>
    <name evidence="3" type="ORF">Mic7113_4565</name>
</gene>
<evidence type="ECO:0000256" key="1">
    <source>
        <dbReference type="SAM" id="Coils"/>
    </source>
</evidence>
<evidence type="ECO:0000256" key="2">
    <source>
        <dbReference type="SAM" id="Phobius"/>
    </source>
</evidence>
<feature type="transmembrane region" description="Helical" evidence="2">
    <location>
        <begin position="100"/>
        <end position="120"/>
    </location>
</feature>
<organism evidence="3 4">
    <name type="scientific">Allocoleopsis franciscana PCC 7113</name>
    <dbReference type="NCBI Taxonomy" id="1173027"/>
    <lineage>
        <taxon>Bacteria</taxon>
        <taxon>Bacillati</taxon>
        <taxon>Cyanobacteriota</taxon>
        <taxon>Cyanophyceae</taxon>
        <taxon>Coleofasciculales</taxon>
        <taxon>Coleofasciculaceae</taxon>
        <taxon>Allocoleopsis</taxon>
        <taxon>Allocoleopsis franciscana</taxon>
    </lineage>
</organism>
<reference evidence="3 4" key="1">
    <citation type="submission" date="2012-06" db="EMBL/GenBank/DDBJ databases">
        <title>Finished chromosome of genome of Microcoleus sp. PCC 7113.</title>
        <authorList>
            <consortium name="US DOE Joint Genome Institute"/>
            <person name="Gugger M."/>
            <person name="Coursin T."/>
            <person name="Rippka R."/>
            <person name="Tandeau De Marsac N."/>
            <person name="Huntemann M."/>
            <person name="Wei C.-L."/>
            <person name="Han J."/>
            <person name="Detter J.C."/>
            <person name="Han C."/>
            <person name="Tapia R."/>
            <person name="Chen A."/>
            <person name="Kyrpides N."/>
            <person name="Mavromatis K."/>
            <person name="Markowitz V."/>
            <person name="Szeto E."/>
            <person name="Ivanova N."/>
            <person name="Pagani I."/>
            <person name="Pati A."/>
            <person name="Goodwin L."/>
            <person name="Nordberg H.P."/>
            <person name="Cantor M.N."/>
            <person name="Hua S.X."/>
            <person name="Woyke T."/>
            <person name="Kerfeld C.A."/>
        </authorList>
    </citation>
    <scope>NUCLEOTIDE SEQUENCE [LARGE SCALE GENOMIC DNA]</scope>
    <source>
        <strain evidence="3 4">PCC 7113</strain>
    </source>
</reference>
<dbReference type="eggNOG" id="COG1196">
    <property type="taxonomic scope" value="Bacteria"/>
</dbReference>
<dbReference type="PATRIC" id="fig|1173027.3.peg.5051"/>
<feature type="transmembrane region" description="Helical" evidence="2">
    <location>
        <begin position="48"/>
        <end position="73"/>
    </location>
</feature>
<keyword evidence="2" id="KW-1133">Transmembrane helix</keyword>
<feature type="transmembrane region" description="Helical" evidence="2">
    <location>
        <begin position="126"/>
        <end position="149"/>
    </location>
</feature>
<proteinExistence type="predicted"/>
<dbReference type="Proteomes" id="UP000010471">
    <property type="component" value="Chromosome"/>
</dbReference>
<keyword evidence="4" id="KW-1185">Reference proteome</keyword>
<feature type="transmembrane region" description="Helical" evidence="2">
    <location>
        <begin position="161"/>
        <end position="185"/>
    </location>
</feature>
<dbReference type="EMBL" id="CP003630">
    <property type="protein sequence ID" value="AFZ20247.1"/>
    <property type="molecule type" value="Genomic_DNA"/>
</dbReference>
<dbReference type="AlphaFoldDB" id="K9WL38"/>
<keyword evidence="1" id="KW-0175">Coiled coil</keyword>
<dbReference type="STRING" id="1173027.Mic7113_4565"/>